<feature type="compositionally biased region" description="Basic and acidic residues" evidence="1">
    <location>
        <begin position="80"/>
        <end position="98"/>
    </location>
</feature>
<name>A0ABZ1S7T0_9ACTN</name>
<evidence type="ECO:0000256" key="1">
    <source>
        <dbReference type="SAM" id="MobiDB-lite"/>
    </source>
</evidence>
<organism evidence="2 3">
    <name type="scientific">Micromonospora globbae</name>
    <dbReference type="NCBI Taxonomy" id="1894969"/>
    <lineage>
        <taxon>Bacteria</taxon>
        <taxon>Bacillati</taxon>
        <taxon>Actinomycetota</taxon>
        <taxon>Actinomycetes</taxon>
        <taxon>Micromonosporales</taxon>
        <taxon>Micromonosporaceae</taxon>
        <taxon>Micromonospora</taxon>
    </lineage>
</organism>
<dbReference type="Proteomes" id="UP001432190">
    <property type="component" value="Chromosome"/>
</dbReference>
<evidence type="ECO:0000313" key="2">
    <source>
        <dbReference type="EMBL" id="WUP50053.1"/>
    </source>
</evidence>
<evidence type="ECO:0000313" key="3">
    <source>
        <dbReference type="Proteomes" id="UP001432190"/>
    </source>
</evidence>
<dbReference type="EMBL" id="CP108084">
    <property type="protein sequence ID" value="WUP50053.1"/>
    <property type="molecule type" value="Genomic_DNA"/>
</dbReference>
<dbReference type="RefSeq" id="WP_328851860.1">
    <property type="nucleotide sequence ID" value="NZ_CP108084.1"/>
</dbReference>
<reference evidence="2" key="1">
    <citation type="submission" date="2022-10" db="EMBL/GenBank/DDBJ databases">
        <title>The complete genomes of actinobacterial strains from the NBC collection.</title>
        <authorList>
            <person name="Joergensen T.S."/>
            <person name="Alvarez Arevalo M."/>
            <person name="Sterndorff E.B."/>
            <person name="Faurdal D."/>
            <person name="Vuksanovic O."/>
            <person name="Mourched A.-S."/>
            <person name="Charusanti P."/>
            <person name="Shaw S."/>
            <person name="Blin K."/>
            <person name="Weber T."/>
        </authorList>
    </citation>
    <scope>NUCLEOTIDE SEQUENCE</scope>
    <source>
        <strain evidence="2">NBC_00256</strain>
    </source>
</reference>
<sequence>MSAASAPARPCARASLAAPLRALGVRPGGAAPTADGGRNRVRWDDVRCDGGRLGVHVKDAGAVRFGPAGDGTGRSTRQRAAVDHAVDRPTGKRRTEER</sequence>
<feature type="region of interest" description="Disordered" evidence="1">
    <location>
        <begin position="65"/>
        <end position="98"/>
    </location>
</feature>
<keyword evidence="3" id="KW-1185">Reference proteome</keyword>
<gene>
    <name evidence="2" type="ORF">OG994_00455</name>
</gene>
<proteinExistence type="predicted"/>
<accession>A0ABZ1S7T0</accession>
<feature type="region of interest" description="Disordered" evidence="1">
    <location>
        <begin position="21"/>
        <end position="41"/>
    </location>
</feature>
<protein>
    <submittedName>
        <fullName evidence="2">Uncharacterized protein</fullName>
    </submittedName>
</protein>